<feature type="non-terminal residue" evidence="1">
    <location>
        <position position="710"/>
    </location>
</feature>
<proteinExistence type="predicted"/>
<dbReference type="Proteomes" id="UP001186974">
    <property type="component" value="Unassembled WGS sequence"/>
</dbReference>
<organism evidence="1 2">
    <name type="scientific">Coniosporium uncinatum</name>
    <dbReference type="NCBI Taxonomy" id="93489"/>
    <lineage>
        <taxon>Eukaryota</taxon>
        <taxon>Fungi</taxon>
        <taxon>Dikarya</taxon>
        <taxon>Ascomycota</taxon>
        <taxon>Pezizomycotina</taxon>
        <taxon>Dothideomycetes</taxon>
        <taxon>Dothideomycetes incertae sedis</taxon>
        <taxon>Coniosporium</taxon>
    </lineage>
</organism>
<dbReference type="EMBL" id="JAWDJW010002204">
    <property type="protein sequence ID" value="KAK3078097.1"/>
    <property type="molecule type" value="Genomic_DNA"/>
</dbReference>
<accession>A0ACC3DNB2</accession>
<evidence type="ECO:0000313" key="2">
    <source>
        <dbReference type="Proteomes" id="UP001186974"/>
    </source>
</evidence>
<protein>
    <submittedName>
        <fullName evidence="1">Uncharacterized protein</fullName>
    </submittedName>
</protein>
<comment type="caution">
    <text evidence="1">The sequence shown here is derived from an EMBL/GenBank/DDBJ whole genome shotgun (WGS) entry which is preliminary data.</text>
</comment>
<keyword evidence="2" id="KW-1185">Reference proteome</keyword>
<name>A0ACC3DNB2_9PEZI</name>
<gene>
    <name evidence="1" type="ORF">LTS18_008456</name>
</gene>
<evidence type="ECO:0000313" key="1">
    <source>
        <dbReference type="EMBL" id="KAK3078097.1"/>
    </source>
</evidence>
<reference evidence="1" key="1">
    <citation type="submission" date="2024-09" db="EMBL/GenBank/DDBJ databases">
        <title>Black Yeasts Isolated from many extreme environments.</title>
        <authorList>
            <person name="Coleine C."/>
            <person name="Stajich J.E."/>
            <person name="Selbmann L."/>
        </authorList>
    </citation>
    <scope>NUCLEOTIDE SEQUENCE</scope>
    <source>
        <strain evidence="1">CCFEE 5737</strain>
    </source>
</reference>
<sequence length="710" mass="77479">MAATRSKAPVGSAQWILDERKQANQLVEEEVEEFGYSVRNEMEWLNEHMAEIFSSNQLNVTDIFKTPGKLRGKTPRTARKKNALEGRAPLTDIFAPNSQSKPSPAQQTPFYKQVVQFQVAEDPQQENREPAKQAFDATKKHTDSGYHGTTDDEVEAVLPGRSPQAVLVQPTIESVLEGNQRAKPRSSLQQLAPPQRRSTAESFVSANEDFVAKNTLKDKPLEDDEETIPDEEMVDMPEEEAKPDQLTDGEVASPVQDTSNQQSKIEAKSTDEALVELQMEIDAEDRVGDDAHDEMDIDGIQSPSEGSSPVKALLRKSSLTFSSLPAREPLAKKSMGARTSRTSHLDQFASSRRSQLGRFTGGKSLGGSQTATSHEDDDVIDEPEEAVRPRLSREESETTRIHNKTSTQRLHERINMLGQTKEPAHPKYPQLPVTVVGKVTEDKAPPPPPPKDVPTTLETHEGDDDEEDDWIAPIASSGAAGQHSRPQLLKSNTTDVMENVSGKTTVGELEHGVAPGQKPVAREESPVRPGFGHVKSISASALASPTRAALALEHGHKKTISVSNPPLGTSTTPAGSPAGRRYLDNPLSASKAKLYSVLKSAKGIFASSAGVSAQAKMEALSTPTLSPARRNQPANIEEIFSPNTAVDPAPALYPNLAASKSQTTLDMLSPKRTRSSSERDQRLKEKESQNQQRLEDDLEKARQAEREKAT</sequence>